<dbReference type="Proteomes" id="UP000308600">
    <property type="component" value="Unassembled WGS sequence"/>
</dbReference>
<accession>A0ACD3AHH2</accession>
<evidence type="ECO:0000313" key="2">
    <source>
        <dbReference type="Proteomes" id="UP000308600"/>
    </source>
</evidence>
<proteinExistence type="predicted"/>
<sequence length="461" mass="49885">MQPYGLLGLLHYSAHHSSPDGDCKSHSSPEHLVPLPQIHQSSHPLLSTPLFLCLTWTTASISQVSILTMAKGRIIGETQLARTSRRGDDSRDLALWTTNSLFDNGEGPFHRLPPNQTFDIEFSSSTDAHVAFYRPIVVNSVFASCRPSCPTVCLVVSVGPSPGLTQLHRLHLWPSPALPLPPPPPSPIYLVHDIPSSALIVSFDPLFANSFSTFPAGICEAIIRKRRRSSVSSIASRFDSPGQSQIPEFARNSPPRDLKAEMLEALAKLDFPGNSGKFAASKVLAEAPNPWLSIGGLGLIGLPLGDMEGKTLVTSFGQELSPHYMRINNTWKVDFSAVSLKNPEWNKYLNSVVLKFVTDELGVDQASTLPRLELDKLLICEVGSNFISDIGPDAKAAGTYATIVISLPSSYTGGTICVSHGGQSKVLDVSSTPFSSGVSFWFTESQHTVEPVKSGYRLALT</sequence>
<dbReference type="EMBL" id="ML208447">
    <property type="protein sequence ID" value="TFK65136.1"/>
    <property type="molecule type" value="Genomic_DNA"/>
</dbReference>
<gene>
    <name evidence="1" type="ORF">BDN72DRAFT_900962</name>
</gene>
<reference evidence="1 2" key="1">
    <citation type="journal article" date="2019" name="Nat. Ecol. Evol.">
        <title>Megaphylogeny resolves global patterns of mushroom evolution.</title>
        <authorList>
            <person name="Varga T."/>
            <person name="Krizsan K."/>
            <person name="Foldi C."/>
            <person name="Dima B."/>
            <person name="Sanchez-Garcia M."/>
            <person name="Sanchez-Ramirez S."/>
            <person name="Szollosi G.J."/>
            <person name="Szarkandi J.G."/>
            <person name="Papp V."/>
            <person name="Albert L."/>
            <person name="Andreopoulos W."/>
            <person name="Angelini C."/>
            <person name="Antonin V."/>
            <person name="Barry K.W."/>
            <person name="Bougher N.L."/>
            <person name="Buchanan P."/>
            <person name="Buyck B."/>
            <person name="Bense V."/>
            <person name="Catcheside P."/>
            <person name="Chovatia M."/>
            <person name="Cooper J."/>
            <person name="Damon W."/>
            <person name="Desjardin D."/>
            <person name="Finy P."/>
            <person name="Geml J."/>
            <person name="Haridas S."/>
            <person name="Hughes K."/>
            <person name="Justo A."/>
            <person name="Karasinski D."/>
            <person name="Kautmanova I."/>
            <person name="Kiss B."/>
            <person name="Kocsube S."/>
            <person name="Kotiranta H."/>
            <person name="LaButti K.M."/>
            <person name="Lechner B.E."/>
            <person name="Liimatainen K."/>
            <person name="Lipzen A."/>
            <person name="Lukacs Z."/>
            <person name="Mihaltcheva S."/>
            <person name="Morgado L.N."/>
            <person name="Niskanen T."/>
            <person name="Noordeloos M.E."/>
            <person name="Ohm R.A."/>
            <person name="Ortiz-Santana B."/>
            <person name="Ovrebo C."/>
            <person name="Racz N."/>
            <person name="Riley R."/>
            <person name="Savchenko A."/>
            <person name="Shiryaev A."/>
            <person name="Soop K."/>
            <person name="Spirin V."/>
            <person name="Szebenyi C."/>
            <person name="Tomsovsky M."/>
            <person name="Tulloss R.E."/>
            <person name="Uehling J."/>
            <person name="Grigoriev I.V."/>
            <person name="Vagvolgyi C."/>
            <person name="Papp T."/>
            <person name="Martin F.M."/>
            <person name="Miettinen O."/>
            <person name="Hibbett D.S."/>
            <person name="Nagy L.G."/>
        </authorList>
    </citation>
    <scope>NUCLEOTIDE SEQUENCE [LARGE SCALE GENOMIC DNA]</scope>
    <source>
        <strain evidence="1 2">NL-1719</strain>
    </source>
</reference>
<protein>
    <submittedName>
        <fullName evidence="1">Uncharacterized protein</fullName>
    </submittedName>
</protein>
<evidence type="ECO:0000313" key="1">
    <source>
        <dbReference type="EMBL" id="TFK65136.1"/>
    </source>
</evidence>
<organism evidence="1 2">
    <name type="scientific">Pluteus cervinus</name>
    <dbReference type="NCBI Taxonomy" id="181527"/>
    <lineage>
        <taxon>Eukaryota</taxon>
        <taxon>Fungi</taxon>
        <taxon>Dikarya</taxon>
        <taxon>Basidiomycota</taxon>
        <taxon>Agaricomycotina</taxon>
        <taxon>Agaricomycetes</taxon>
        <taxon>Agaricomycetidae</taxon>
        <taxon>Agaricales</taxon>
        <taxon>Pluteineae</taxon>
        <taxon>Pluteaceae</taxon>
        <taxon>Pluteus</taxon>
    </lineage>
</organism>
<name>A0ACD3AHH2_9AGAR</name>
<keyword evidence="2" id="KW-1185">Reference proteome</keyword>